<dbReference type="GO" id="GO:0005975">
    <property type="term" value="P:carbohydrate metabolic process"/>
    <property type="evidence" value="ECO:0007669"/>
    <property type="project" value="InterPro"/>
</dbReference>
<keyword evidence="2" id="KW-0378">Hydrolase</keyword>
<comment type="similarity">
    <text evidence="1 2">Belongs to the glycosyl hydrolase 31 family.</text>
</comment>
<dbReference type="Pfam" id="PF01055">
    <property type="entry name" value="Glyco_hydro_31_2nd"/>
    <property type="match status" value="1"/>
</dbReference>
<feature type="domain" description="Glycosyl hydrolase family 31 C-terminal" evidence="4">
    <location>
        <begin position="91"/>
        <end position="168"/>
    </location>
</feature>
<dbReference type="Gene3D" id="2.60.40.1180">
    <property type="entry name" value="Golgi alpha-mannosidase II"/>
    <property type="match status" value="1"/>
</dbReference>
<dbReference type="AlphaFoldDB" id="A0AA37BQF7"/>
<dbReference type="GO" id="GO:0004553">
    <property type="term" value="F:hydrolase activity, hydrolyzing O-glycosyl compounds"/>
    <property type="evidence" value="ECO:0007669"/>
    <property type="project" value="InterPro"/>
</dbReference>
<dbReference type="Pfam" id="PF21365">
    <property type="entry name" value="Glyco_hydro_31_3rd"/>
    <property type="match status" value="1"/>
</dbReference>
<reference evidence="5" key="1">
    <citation type="journal article" date="2014" name="Int. J. Syst. Evol. Microbiol.">
        <title>Complete genome sequence of Corynebacterium casei LMG S-19264T (=DSM 44701T), isolated from a smear-ripened cheese.</title>
        <authorList>
            <consortium name="US DOE Joint Genome Institute (JGI-PGF)"/>
            <person name="Walter F."/>
            <person name="Albersmeier A."/>
            <person name="Kalinowski J."/>
            <person name="Ruckert C."/>
        </authorList>
    </citation>
    <scope>NUCLEOTIDE SEQUENCE</scope>
    <source>
        <strain evidence="5">JCM 13583</strain>
    </source>
</reference>
<name>A0AA37BQF7_9ARCH</name>
<organism evidence="5 6">
    <name type="scientific">Thermogymnomonas acidicola</name>
    <dbReference type="NCBI Taxonomy" id="399579"/>
    <lineage>
        <taxon>Archaea</taxon>
        <taxon>Methanobacteriati</taxon>
        <taxon>Thermoplasmatota</taxon>
        <taxon>Thermoplasmata</taxon>
        <taxon>Thermoplasmatales</taxon>
        <taxon>Thermogymnomonas</taxon>
    </lineage>
</organism>
<dbReference type="InterPro" id="IPR048395">
    <property type="entry name" value="Glyco_hydro_31_C"/>
</dbReference>
<proteinExistence type="inferred from homology"/>
<dbReference type="SUPFAM" id="SSF51011">
    <property type="entry name" value="Glycosyl hydrolase domain"/>
    <property type="match status" value="1"/>
</dbReference>
<evidence type="ECO:0000256" key="2">
    <source>
        <dbReference type="RuleBase" id="RU361185"/>
    </source>
</evidence>
<feature type="domain" description="Glycoside hydrolase family 31 TIM barrel" evidence="3">
    <location>
        <begin position="1"/>
        <end position="80"/>
    </location>
</feature>
<evidence type="ECO:0008006" key="7">
    <source>
        <dbReference type="Google" id="ProtNLM"/>
    </source>
</evidence>
<evidence type="ECO:0000256" key="1">
    <source>
        <dbReference type="ARBA" id="ARBA00007806"/>
    </source>
</evidence>
<dbReference type="RefSeq" id="WP_373286576.1">
    <property type="nucleotide sequence ID" value="NZ_BMNY01000001.1"/>
</dbReference>
<dbReference type="PANTHER" id="PTHR22762:SF120">
    <property type="entry name" value="HETEROGLYCAN GLUCOSIDASE 1"/>
    <property type="match status" value="1"/>
</dbReference>
<dbReference type="InterPro" id="IPR013780">
    <property type="entry name" value="Glyco_hydro_b"/>
</dbReference>
<evidence type="ECO:0000313" key="5">
    <source>
        <dbReference type="EMBL" id="GGM70365.1"/>
    </source>
</evidence>
<sequence length="169" mass="19969">MVLNLSLSGMPYCGCDLGGFWGDPSYDLVCRYYEMAVLFPLYRNHRIKNGKDNEPFRMPPIYTEMIRRAITLRYQFLPYLRELANEAHTSGHPIIRPLVYDFPEDREALYIDDEYMAGHNVVVARQMDGRPGRDFYLPHGTWKEYASGREMAGRRWYWSDDNIPIFIRV</sequence>
<dbReference type="InterPro" id="IPR000322">
    <property type="entry name" value="Glyco_hydro_31_TIM"/>
</dbReference>
<gene>
    <name evidence="5" type="ORF">GCM10007108_05560</name>
</gene>
<dbReference type="SUPFAM" id="SSF51445">
    <property type="entry name" value="(Trans)glycosidases"/>
    <property type="match status" value="1"/>
</dbReference>
<reference evidence="5" key="2">
    <citation type="submission" date="2022-09" db="EMBL/GenBank/DDBJ databases">
        <authorList>
            <person name="Sun Q."/>
            <person name="Ohkuma M."/>
        </authorList>
    </citation>
    <scope>NUCLEOTIDE SEQUENCE</scope>
    <source>
        <strain evidence="5">JCM 13583</strain>
    </source>
</reference>
<dbReference type="EMBL" id="BMNY01000001">
    <property type="protein sequence ID" value="GGM70365.1"/>
    <property type="molecule type" value="Genomic_DNA"/>
</dbReference>
<keyword evidence="6" id="KW-1185">Reference proteome</keyword>
<evidence type="ECO:0000259" key="4">
    <source>
        <dbReference type="Pfam" id="PF21365"/>
    </source>
</evidence>
<comment type="caution">
    <text evidence="5">The sequence shown here is derived from an EMBL/GenBank/DDBJ whole genome shotgun (WGS) entry which is preliminary data.</text>
</comment>
<keyword evidence="2" id="KW-0326">Glycosidase</keyword>
<protein>
    <recommendedName>
        <fullName evidence="7">Alpha-glucosidase</fullName>
    </recommendedName>
</protein>
<dbReference type="Gene3D" id="3.20.20.80">
    <property type="entry name" value="Glycosidases"/>
    <property type="match status" value="1"/>
</dbReference>
<evidence type="ECO:0000259" key="3">
    <source>
        <dbReference type="Pfam" id="PF01055"/>
    </source>
</evidence>
<dbReference type="InterPro" id="IPR017853">
    <property type="entry name" value="GH"/>
</dbReference>
<dbReference type="PANTHER" id="PTHR22762">
    <property type="entry name" value="ALPHA-GLUCOSIDASE"/>
    <property type="match status" value="1"/>
</dbReference>
<dbReference type="Proteomes" id="UP000632195">
    <property type="component" value="Unassembled WGS sequence"/>
</dbReference>
<accession>A0AA37BQF7</accession>
<evidence type="ECO:0000313" key="6">
    <source>
        <dbReference type="Proteomes" id="UP000632195"/>
    </source>
</evidence>